<accession>A0A5C6FC75</accession>
<dbReference type="GO" id="GO:0008914">
    <property type="term" value="F:leucyl-tRNA--protein transferase activity"/>
    <property type="evidence" value="ECO:0007669"/>
    <property type="project" value="InterPro"/>
</dbReference>
<comment type="caution">
    <text evidence="6">The sequence shown here is derived from an EMBL/GenBank/DDBJ whole genome shotgun (WGS) entry which is preliminary data.</text>
</comment>
<dbReference type="SUPFAM" id="SSF55729">
    <property type="entry name" value="Acyl-CoA N-acyltransferases (Nat)"/>
    <property type="match status" value="1"/>
</dbReference>
<evidence type="ECO:0000256" key="1">
    <source>
        <dbReference type="ARBA" id="ARBA00022490"/>
    </source>
</evidence>
<dbReference type="InterPro" id="IPR030700">
    <property type="entry name" value="N-end_Aminoacyl_Trfase"/>
</dbReference>
<dbReference type="EMBL" id="SJPW01000002">
    <property type="protein sequence ID" value="TWU59015.1"/>
    <property type="molecule type" value="Genomic_DNA"/>
</dbReference>
<keyword evidence="1" id="KW-0963">Cytoplasm</keyword>
<dbReference type="AlphaFoldDB" id="A0A5C6FC75"/>
<dbReference type="Pfam" id="PF04376">
    <property type="entry name" value="ATE_N"/>
    <property type="match status" value="1"/>
</dbReference>
<dbReference type="GO" id="GO:0005737">
    <property type="term" value="C:cytoplasm"/>
    <property type="evidence" value="ECO:0007669"/>
    <property type="project" value="TreeGrafter"/>
</dbReference>
<proteinExistence type="predicted"/>
<evidence type="ECO:0000256" key="3">
    <source>
        <dbReference type="ARBA" id="ARBA00023315"/>
    </source>
</evidence>
<dbReference type="Proteomes" id="UP000318288">
    <property type="component" value="Unassembled WGS sequence"/>
</dbReference>
<evidence type="ECO:0000313" key="6">
    <source>
        <dbReference type="EMBL" id="TWU59015.1"/>
    </source>
</evidence>
<evidence type="ECO:0000259" key="4">
    <source>
        <dbReference type="Pfam" id="PF04376"/>
    </source>
</evidence>
<dbReference type="InterPro" id="IPR007472">
    <property type="entry name" value="N-end_Aminoacyl_Trfase_C"/>
</dbReference>
<feature type="domain" description="N-end rule aminoacyl transferase C-terminal" evidence="5">
    <location>
        <begin position="117"/>
        <end position="237"/>
    </location>
</feature>
<sequence>MSHPESPIRSTQTACRLVVVQDQLQPCPYLDKTVARMPLRLPIGKVTPRVTDEWLALGYRRSGDFLYRAECPECSECKPTRVDVGTFQMTSSMRRVVNRGDRELECYWGMPSVDANRIKLFNMHRQTRHLASDGEQVTNETYRAFLADTCCETRELAIYHGGQLVAIAIVDIGHDSISAVYTHFDPAASRYSLGTYAIMKQFQWAKEYGRRYVYLGMYVADNAHLNYKARFAPQQRLVGDQWIEFS</sequence>
<keyword evidence="2 6" id="KW-0808">Transferase</keyword>
<dbReference type="GO" id="GO:0071596">
    <property type="term" value="P:ubiquitin-dependent protein catabolic process via the N-end rule pathway"/>
    <property type="evidence" value="ECO:0007669"/>
    <property type="project" value="InterPro"/>
</dbReference>
<keyword evidence="3" id="KW-0012">Acyltransferase</keyword>
<feature type="domain" description="N-end aminoacyl transferase N-terminal" evidence="4">
    <location>
        <begin position="25"/>
        <end position="95"/>
    </location>
</feature>
<dbReference type="GO" id="GO:0004057">
    <property type="term" value="F:arginyl-tRNA--protein transferase activity"/>
    <property type="evidence" value="ECO:0007669"/>
    <property type="project" value="InterPro"/>
</dbReference>
<dbReference type="InterPro" id="IPR017138">
    <property type="entry name" value="Asp_Glu_LeuTrfase"/>
</dbReference>
<name>A0A5C6FC75_9BACT</name>
<dbReference type="InterPro" id="IPR016181">
    <property type="entry name" value="Acyl_CoA_acyltransferase"/>
</dbReference>
<reference evidence="6 7" key="1">
    <citation type="submission" date="2019-02" db="EMBL/GenBank/DDBJ databases">
        <title>Deep-cultivation of Planctomycetes and their phenomic and genomic characterization uncovers novel biology.</title>
        <authorList>
            <person name="Wiegand S."/>
            <person name="Jogler M."/>
            <person name="Boedeker C."/>
            <person name="Pinto D."/>
            <person name="Vollmers J."/>
            <person name="Rivas-Marin E."/>
            <person name="Kohn T."/>
            <person name="Peeters S.H."/>
            <person name="Heuer A."/>
            <person name="Rast P."/>
            <person name="Oberbeckmann S."/>
            <person name="Bunk B."/>
            <person name="Jeske O."/>
            <person name="Meyerdierks A."/>
            <person name="Storesund J.E."/>
            <person name="Kallscheuer N."/>
            <person name="Luecker S."/>
            <person name="Lage O.M."/>
            <person name="Pohl T."/>
            <person name="Merkel B.J."/>
            <person name="Hornburger P."/>
            <person name="Mueller R.-W."/>
            <person name="Bruemmer F."/>
            <person name="Labrenz M."/>
            <person name="Spormann A.M."/>
            <person name="Op Den Camp H."/>
            <person name="Overmann J."/>
            <person name="Amann R."/>
            <person name="Jetten M.S.M."/>
            <person name="Mascher T."/>
            <person name="Medema M.H."/>
            <person name="Devos D.P."/>
            <person name="Kaster A.-K."/>
            <person name="Ovreas L."/>
            <person name="Rohde M."/>
            <person name="Galperin M.Y."/>
            <person name="Jogler C."/>
        </authorList>
    </citation>
    <scope>NUCLEOTIDE SEQUENCE [LARGE SCALE GENOMIC DNA]</scope>
    <source>
        <strain evidence="6 7">Poly51</strain>
    </source>
</reference>
<dbReference type="RefSeq" id="WP_246114356.1">
    <property type="nucleotide sequence ID" value="NZ_SJPW01000002.1"/>
</dbReference>
<dbReference type="Gene3D" id="3.40.630.30">
    <property type="match status" value="1"/>
</dbReference>
<dbReference type="PANTHER" id="PTHR21367">
    <property type="entry name" value="ARGININE-TRNA-PROTEIN TRANSFERASE 1"/>
    <property type="match status" value="1"/>
</dbReference>
<evidence type="ECO:0000256" key="2">
    <source>
        <dbReference type="ARBA" id="ARBA00022679"/>
    </source>
</evidence>
<evidence type="ECO:0000259" key="5">
    <source>
        <dbReference type="Pfam" id="PF04377"/>
    </source>
</evidence>
<protein>
    <submittedName>
        <fullName evidence="6">Arginyl-tRNA-protein transferase</fullName>
    </submittedName>
</protein>
<dbReference type="PIRSF" id="PIRSF037208">
    <property type="entry name" value="ATE_pro_prd"/>
    <property type="match status" value="1"/>
</dbReference>
<evidence type="ECO:0000313" key="7">
    <source>
        <dbReference type="Proteomes" id="UP000318288"/>
    </source>
</evidence>
<dbReference type="PANTHER" id="PTHR21367:SF1">
    <property type="entry name" value="ARGINYL-TRNA--PROTEIN TRANSFERASE 1"/>
    <property type="match status" value="1"/>
</dbReference>
<dbReference type="InterPro" id="IPR007471">
    <property type="entry name" value="N-end_Aminoacyl_Trfase_N"/>
</dbReference>
<keyword evidence="7" id="KW-1185">Reference proteome</keyword>
<organism evidence="6 7">
    <name type="scientific">Rubripirellula tenax</name>
    <dbReference type="NCBI Taxonomy" id="2528015"/>
    <lineage>
        <taxon>Bacteria</taxon>
        <taxon>Pseudomonadati</taxon>
        <taxon>Planctomycetota</taxon>
        <taxon>Planctomycetia</taxon>
        <taxon>Pirellulales</taxon>
        <taxon>Pirellulaceae</taxon>
        <taxon>Rubripirellula</taxon>
    </lineage>
</organism>
<gene>
    <name evidence="6" type="ORF">Poly51_18000</name>
</gene>
<dbReference type="Pfam" id="PF04377">
    <property type="entry name" value="ATE_C"/>
    <property type="match status" value="1"/>
</dbReference>
<dbReference type="NCBIfam" id="NF002346">
    <property type="entry name" value="PRK01305.2-3"/>
    <property type="match status" value="1"/>
</dbReference>